<protein>
    <submittedName>
        <fullName evidence="3">Alpha-1,2-fucosyltransferase</fullName>
    </submittedName>
</protein>
<proteinExistence type="predicted"/>
<dbReference type="InterPro" id="IPR002516">
    <property type="entry name" value="Glyco_trans_11"/>
</dbReference>
<dbReference type="PANTHER" id="PTHR11927:SF9">
    <property type="entry name" value="L-FUCOSYLTRANSFERASE"/>
    <property type="match status" value="1"/>
</dbReference>
<evidence type="ECO:0000313" key="3">
    <source>
        <dbReference type="EMBL" id="MQN10498.1"/>
    </source>
</evidence>
<organism evidence="3 4">
    <name type="scientific">Segatella copri</name>
    <dbReference type="NCBI Taxonomy" id="165179"/>
    <lineage>
        <taxon>Bacteria</taxon>
        <taxon>Pseudomonadati</taxon>
        <taxon>Bacteroidota</taxon>
        <taxon>Bacteroidia</taxon>
        <taxon>Bacteroidales</taxon>
        <taxon>Prevotellaceae</taxon>
        <taxon>Segatella</taxon>
    </lineage>
</organism>
<dbReference type="Pfam" id="PF01531">
    <property type="entry name" value="Glyco_transf_11"/>
    <property type="match status" value="1"/>
</dbReference>
<keyword evidence="2 3" id="KW-0808">Transferase</keyword>
<dbReference type="PANTHER" id="PTHR11927">
    <property type="entry name" value="GALACTOSIDE 2-L-FUCOSYLTRANSFERASE"/>
    <property type="match status" value="1"/>
</dbReference>
<gene>
    <name evidence="3" type="ORF">F7D97_11345</name>
</gene>
<keyword evidence="1 3" id="KW-0328">Glycosyltransferase</keyword>
<evidence type="ECO:0000313" key="4">
    <source>
        <dbReference type="Proteomes" id="UP000406735"/>
    </source>
</evidence>
<reference evidence="3 4" key="1">
    <citation type="submission" date="2019-09" db="EMBL/GenBank/DDBJ databases">
        <title>Distinct polysaccharide growth profiles of human intestinal Prevotella copri isolates.</title>
        <authorList>
            <person name="Fehlner-Peach H."/>
            <person name="Magnabosco C."/>
            <person name="Raghavan V."/>
            <person name="Scher J.U."/>
            <person name="Tett A."/>
            <person name="Cox L.M."/>
            <person name="Gottsegen C."/>
            <person name="Watters A."/>
            <person name="Wiltshire- Gordon J.D."/>
            <person name="Segata N."/>
            <person name="Bonneau R."/>
            <person name="Littman D.R."/>
        </authorList>
    </citation>
    <scope>NUCLEOTIDE SEQUENCE [LARGE SCALE GENOMIC DNA]</scope>
    <source>
        <strain evidence="4">iK21513</strain>
    </source>
</reference>
<dbReference type="GO" id="GO:0016020">
    <property type="term" value="C:membrane"/>
    <property type="evidence" value="ECO:0007669"/>
    <property type="project" value="InterPro"/>
</dbReference>
<dbReference type="RefSeq" id="WP_153080588.1">
    <property type="nucleotide sequence ID" value="NZ_VZAU01000093.1"/>
</dbReference>
<dbReference type="EMBL" id="VZCY01000091">
    <property type="protein sequence ID" value="MQN10498.1"/>
    <property type="molecule type" value="Genomic_DNA"/>
</dbReference>
<dbReference type="GO" id="GO:0005975">
    <property type="term" value="P:carbohydrate metabolic process"/>
    <property type="evidence" value="ECO:0007669"/>
    <property type="project" value="InterPro"/>
</dbReference>
<dbReference type="CDD" id="cd11301">
    <property type="entry name" value="Fut1_Fut2_like"/>
    <property type="match status" value="1"/>
</dbReference>
<dbReference type="GO" id="GO:0008107">
    <property type="term" value="F:galactoside 2-alpha-L-fucosyltransferase activity"/>
    <property type="evidence" value="ECO:0007669"/>
    <property type="project" value="InterPro"/>
</dbReference>
<dbReference type="AlphaFoldDB" id="A0A6A7VYV6"/>
<dbReference type="Proteomes" id="UP000406735">
    <property type="component" value="Unassembled WGS sequence"/>
</dbReference>
<sequence length="290" mass="33684">MITTTLFGGLGNQMFIYAMVRAMSLRNNVPMAFNTRRGFERDLLYRRSLELDKFKLSLPEATLATFNMPGGLITEKVSRHIGWNVLLPKYKCINEDIPNYHFQKELVTSHIKNAYLTGYWQNPRYFEDFADVIRKDFTIGVELPKETKDELGYLLSLSRTLVFVGVRRYQEAEGKNCRLAACGADYYNKAMLRMTQTLDNPLFVIFGEVREWAEENLSSDFDKYFVQKKSGELSAISDLYLMQNCHHAIVSNSTYYWWGAWLQQPSENHIVIAPSNFINPDTVCKDWEIL</sequence>
<comment type="caution">
    <text evidence="3">The sequence shown here is derived from an EMBL/GenBank/DDBJ whole genome shotgun (WGS) entry which is preliminary data.</text>
</comment>
<evidence type="ECO:0000256" key="1">
    <source>
        <dbReference type="ARBA" id="ARBA00022676"/>
    </source>
</evidence>
<name>A0A6A7VYV6_9BACT</name>
<evidence type="ECO:0000256" key="2">
    <source>
        <dbReference type="ARBA" id="ARBA00022679"/>
    </source>
</evidence>
<accession>A0A6A7VYV6</accession>